<dbReference type="InterPro" id="IPR045851">
    <property type="entry name" value="AMP-bd_C_sf"/>
</dbReference>
<dbReference type="InterPro" id="IPR042099">
    <property type="entry name" value="ANL_N_sf"/>
</dbReference>
<dbReference type="Proteomes" id="UP000188929">
    <property type="component" value="Unassembled WGS sequence"/>
</dbReference>
<dbReference type="PANTHER" id="PTHR43201">
    <property type="entry name" value="ACYL-COA SYNTHETASE"/>
    <property type="match status" value="1"/>
</dbReference>
<feature type="domain" description="AMP-binding enzyme C-terminal" evidence="2">
    <location>
        <begin position="458"/>
        <end position="535"/>
    </location>
</feature>
<evidence type="ECO:0000313" key="4">
    <source>
        <dbReference type="Proteomes" id="UP000188929"/>
    </source>
</evidence>
<dbReference type="EMBL" id="MOMC01000069">
    <property type="protein sequence ID" value="ONH24672.1"/>
    <property type="molecule type" value="Genomic_DNA"/>
</dbReference>
<dbReference type="InterPro" id="IPR025110">
    <property type="entry name" value="AMP-bd_C"/>
</dbReference>
<accession>A0A1V2I363</accession>
<dbReference type="OrthoDB" id="9803968at2"/>
<gene>
    <name evidence="3" type="ORF">BL253_29715</name>
</gene>
<dbReference type="InterPro" id="IPR000873">
    <property type="entry name" value="AMP-dep_synth/lig_dom"/>
</dbReference>
<reference evidence="4" key="1">
    <citation type="submission" date="2016-10" db="EMBL/GenBank/DDBJ databases">
        <title>Frankia sp. NRRL B-16386 Genome sequencing.</title>
        <authorList>
            <person name="Ghodhbane-Gtari F."/>
            <person name="Swanson E."/>
            <person name="Gueddou A."/>
            <person name="Hezbri K."/>
            <person name="Ktari K."/>
            <person name="Nouioui I."/>
            <person name="Morris K."/>
            <person name="Simpson S."/>
            <person name="Abebe-Akele F."/>
            <person name="Thomas K."/>
            <person name="Gtari M."/>
            <person name="Tisa L.S."/>
        </authorList>
    </citation>
    <scope>NUCLEOTIDE SEQUENCE [LARGE SCALE GENOMIC DNA]</scope>
    <source>
        <strain evidence="4">NRRL B-16386</strain>
    </source>
</reference>
<evidence type="ECO:0000259" key="2">
    <source>
        <dbReference type="Pfam" id="PF13193"/>
    </source>
</evidence>
<dbReference type="PANTHER" id="PTHR43201:SF32">
    <property type="entry name" value="2-SUCCINYLBENZOATE--COA LIGASE, CHLOROPLASTIC_PEROXISOMAL"/>
    <property type="match status" value="1"/>
</dbReference>
<dbReference type="Pfam" id="PF00501">
    <property type="entry name" value="AMP-binding"/>
    <property type="match status" value="1"/>
</dbReference>
<dbReference type="Gene3D" id="3.30.300.30">
    <property type="match status" value="1"/>
</dbReference>
<evidence type="ECO:0000313" key="3">
    <source>
        <dbReference type="EMBL" id="ONH24672.1"/>
    </source>
</evidence>
<comment type="caution">
    <text evidence="3">The sequence shown here is derived from an EMBL/GenBank/DDBJ whole genome shotgun (WGS) entry which is preliminary data.</text>
</comment>
<dbReference type="Pfam" id="PF13193">
    <property type="entry name" value="AMP-binding_C"/>
    <property type="match status" value="1"/>
</dbReference>
<keyword evidence="4" id="KW-1185">Reference proteome</keyword>
<dbReference type="Gene3D" id="3.40.50.12780">
    <property type="entry name" value="N-terminal domain of ligase-like"/>
    <property type="match status" value="1"/>
</dbReference>
<dbReference type="GO" id="GO:0031956">
    <property type="term" value="F:medium-chain fatty acid-CoA ligase activity"/>
    <property type="evidence" value="ECO:0007669"/>
    <property type="project" value="TreeGrafter"/>
</dbReference>
<feature type="domain" description="AMP-dependent synthetase/ligase" evidence="1">
    <location>
        <begin position="20"/>
        <end position="406"/>
    </location>
</feature>
<organism evidence="3 4">
    <name type="scientific">Pseudofrankia asymbiotica</name>
    <dbReference type="NCBI Taxonomy" id="1834516"/>
    <lineage>
        <taxon>Bacteria</taxon>
        <taxon>Bacillati</taxon>
        <taxon>Actinomycetota</taxon>
        <taxon>Actinomycetes</taxon>
        <taxon>Frankiales</taxon>
        <taxon>Frankiaceae</taxon>
        <taxon>Pseudofrankia</taxon>
    </lineage>
</organism>
<evidence type="ECO:0000259" key="1">
    <source>
        <dbReference type="Pfam" id="PF00501"/>
    </source>
</evidence>
<name>A0A1V2I363_9ACTN</name>
<sequence>MYAGPPAPDWDARSFWELVERRAAATPDTELLVDDLGRSLTAAGFRRAAERVAAALAARGIGIGTVVSWQLPTTLESVVLMAALARVGATQNPIIPTLREREVAYVTAKAATSLFVTVPRWRGFDHGAMISSISAARVDAGEPAIDVLLVDHRALVLGEAGAAAAGDSLALPMADESEPVPPPAPPAGPGEARWIYTTSGTTADPKGVLHTDVSVSVAARGSVSGVASTPADLYPIAFPMAHIGGAVMLSASLLSGMRLLLLDSFDAEASPRTMAALGATFLGSALPFLRAYIAAAAADRAKDPGAVLFPKLRAAFSGGAPKPPGLHTEVARQLGGRGVLSSWGMTEFPLATHARLDDTDDELTVSEGRPAPGVELRVAAFDGTPCPPGEEGELLVRGAQLFSGYLGVPAAETAGLFDADGFFRTGDLGVVGPRGHVRITGRRKDVIIRNAENIAAPEVEDILATHPSVAEVAVIGLPDERTGERCCAVIRLAEGAAPVTLAGLATHAQAAGLATFKLPEQLEIVTDLPRTDMGKIAKNLLRRRYAP</sequence>
<dbReference type="GO" id="GO:0006631">
    <property type="term" value="P:fatty acid metabolic process"/>
    <property type="evidence" value="ECO:0007669"/>
    <property type="project" value="TreeGrafter"/>
</dbReference>
<protein>
    <submittedName>
        <fullName evidence="3">AMP-dependent synthetase</fullName>
    </submittedName>
</protein>
<proteinExistence type="predicted"/>
<dbReference type="STRING" id="1834516.BL253_29715"/>
<dbReference type="AlphaFoldDB" id="A0A1V2I363"/>
<dbReference type="SUPFAM" id="SSF56801">
    <property type="entry name" value="Acetyl-CoA synthetase-like"/>
    <property type="match status" value="1"/>
</dbReference>